<reference evidence="1" key="1">
    <citation type="submission" date="2023-03" db="EMBL/GenBank/DDBJ databases">
        <title>Massive genome expansion in bonnet fungi (Mycena s.s.) driven by repeated elements and novel gene families across ecological guilds.</title>
        <authorList>
            <consortium name="Lawrence Berkeley National Laboratory"/>
            <person name="Harder C.B."/>
            <person name="Miyauchi S."/>
            <person name="Viragh M."/>
            <person name="Kuo A."/>
            <person name="Thoen E."/>
            <person name="Andreopoulos B."/>
            <person name="Lu D."/>
            <person name="Skrede I."/>
            <person name="Drula E."/>
            <person name="Henrissat B."/>
            <person name="Morin E."/>
            <person name="Kohler A."/>
            <person name="Barry K."/>
            <person name="LaButti K."/>
            <person name="Morin E."/>
            <person name="Salamov A."/>
            <person name="Lipzen A."/>
            <person name="Mereny Z."/>
            <person name="Hegedus B."/>
            <person name="Baldrian P."/>
            <person name="Stursova M."/>
            <person name="Weitz H."/>
            <person name="Taylor A."/>
            <person name="Grigoriev I.V."/>
            <person name="Nagy L.G."/>
            <person name="Martin F."/>
            <person name="Kauserud H."/>
        </authorList>
    </citation>
    <scope>NUCLEOTIDE SEQUENCE</scope>
    <source>
        <strain evidence="1">9284</strain>
    </source>
</reference>
<evidence type="ECO:0000313" key="2">
    <source>
        <dbReference type="Proteomes" id="UP001221142"/>
    </source>
</evidence>
<organism evidence="1 2">
    <name type="scientific">Roridomyces roridus</name>
    <dbReference type="NCBI Taxonomy" id="1738132"/>
    <lineage>
        <taxon>Eukaryota</taxon>
        <taxon>Fungi</taxon>
        <taxon>Dikarya</taxon>
        <taxon>Basidiomycota</taxon>
        <taxon>Agaricomycotina</taxon>
        <taxon>Agaricomycetes</taxon>
        <taxon>Agaricomycetidae</taxon>
        <taxon>Agaricales</taxon>
        <taxon>Marasmiineae</taxon>
        <taxon>Mycenaceae</taxon>
        <taxon>Roridomyces</taxon>
    </lineage>
</organism>
<protein>
    <submittedName>
        <fullName evidence="1">Uncharacterized protein</fullName>
    </submittedName>
</protein>
<feature type="non-terminal residue" evidence="1">
    <location>
        <position position="69"/>
    </location>
</feature>
<comment type="caution">
    <text evidence="1">The sequence shown here is derived from an EMBL/GenBank/DDBJ whole genome shotgun (WGS) entry which is preliminary data.</text>
</comment>
<accession>A0AAD7B0K9</accession>
<dbReference type="Proteomes" id="UP001221142">
    <property type="component" value="Unassembled WGS sequence"/>
</dbReference>
<dbReference type="AlphaFoldDB" id="A0AAD7B0K9"/>
<sequence length="69" mass="7961">HPHRAPTYSTIFDENPYANHPRLCSIEKEDLKLLKQKTRNLTEQPDALQTRLRAVESKMGLIFTLQSVA</sequence>
<evidence type="ECO:0000313" key="1">
    <source>
        <dbReference type="EMBL" id="KAJ7606525.1"/>
    </source>
</evidence>
<dbReference type="EMBL" id="JARKIF010000056">
    <property type="protein sequence ID" value="KAJ7606525.1"/>
    <property type="molecule type" value="Genomic_DNA"/>
</dbReference>
<gene>
    <name evidence="1" type="ORF">FB45DRAFT_949939</name>
</gene>
<proteinExistence type="predicted"/>
<name>A0AAD7B0K9_9AGAR</name>
<keyword evidence="2" id="KW-1185">Reference proteome</keyword>